<protein>
    <submittedName>
        <fullName evidence="4">Uncharacterized protein</fullName>
    </submittedName>
</protein>
<dbReference type="EMBL" id="GL380495">
    <property type="protein sequence ID" value="EGT56822.1"/>
    <property type="molecule type" value="Genomic_DNA"/>
</dbReference>
<sequence>MKSLRAEAEKVENSNLLASQATLDGLIKNLDELFPLVKDLSVVKLNSKQEDSILFKTEDFDDHMFMKKFAEGEKKYMEKLKKSLAFLETFSGKLEVVIKGFEEFTSSYSEFDVYALKRIVAKIQNVLDKMNVFNAASATIKTSLDSSIKCLEDNALTYPRKNDNLDFLDLFETKYEFSLNLHKKINEMHKTAKKILGITEIENYAILDKLKAAITAEVEKLGIGRMSVDQAMATVNAMKGVDNVQEFFKKFQEAADLLLKIDNKDLKKMLEEKLDMSVITKTQEYLSDTNLIPALKCLKDVNAPVVFNPQEHLQLMNLIDETRRVQEEDIQKAKEILTKLDSMKKGLDELETASKRSKRDAPDESDEKKLLKLEKKTADELENGVKVLRRIRDVNDDKEEVVAATNYGKKVDDAIFSIKMPPMQTVWTPIIREKIQKVFKEIEQLEKMAGDYKGKELPSVFGIMDNATVVNGFEIDTRIFQDTVLMTLEASPDPDVQKVAPAFKKLSTLDLSFASHHDVLRTAAKTFEPLRTFFDGFFGIDRTPKKMMQNGTDVGVDDGAEVGEGTESQEGDSSLLLLLVAAILIAIICFIVIIFFCVKRRNRNKKLQDKETWRHLRFLAEGCLTEKDGTQYTPLHMAVLKKKFDEVKRLVKAGAYVDVHCFGKIVETPLHTAVSNKSTQIVEFLIKKGADLKAFDSNYETPLDRAKSNKNLLNMMKKYSDKNYKKTLPQVLPSEKYKIYIDEKVKGKKAFCDRFKSNIVNKIDKATHVIVKTGKEATFELDKDEASLSYLGIICSHKILMSSDWMSASVEKVSNFANDFKFRVKKIKFNGKSFKKVDDIQLDNSKMRIPYLTNTIIHFDQAALHTIDWTSLKKLAVDLGSQNVDEFPVMQGMMAGKCPYYRQDLGHILVVYSQNNADKLTAMYPILKTEKSYCFLEKNEFIELLLSQKTVHKKLKGGDGVGKSKETTGSGDTTGTTGLTGISGISTISGSAEQVTPANNSTTPTPSQTPTPVGAQTGTPSATPSAEENNAPPTF</sequence>
<feature type="transmembrane region" description="Helical" evidence="3">
    <location>
        <begin position="575"/>
        <end position="598"/>
    </location>
</feature>
<dbReference type="InterPro" id="IPR053345">
    <property type="entry name" value="Ankyrin_repeat-containing"/>
</dbReference>
<keyword evidence="3" id="KW-0812">Transmembrane</keyword>
<dbReference type="PROSITE" id="PS50297">
    <property type="entry name" value="ANK_REP_REGION"/>
    <property type="match status" value="2"/>
</dbReference>
<evidence type="ECO:0000256" key="1">
    <source>
        <dbReference type="PROSITE-ProRule" id="PRU00023"/>
    </source>
</evidence>
<feature type="compositionally biased region" description="Polar residues" evidence="2">
    <location>
        <begin position="1014"/>
        <end position="1035"/>
    </location>
</feature>
<dbReference type="InParanoid" id="G0PHM7"/>
<dbReference type="Gene3D" id="1.25.40.20">
    <property type="entry name" value="Ankyrin repeat-containing domain"/>
    <property type="match status" value="1"/>
</dbReference>
<dbReference type="InterPro" id="IPR036420">
    <property type="entry name" value="BRCT_dom_sf"/>
</dbReference>
<dbReference type="PANTHER" id="PTHR22956">
    <property type="entry name" value="ANKYRIN REPEAT-CONTAINING PROTEIN F37A4.4-RELATED-RELATED"/>
    <property type="match status" value="1"/>
</dbReference>
<evidence type="ECO:0000256" key="2">
    <source>
        <dbReference type="SAM" id="MobiDB-lite"/>
    </source>
</evidence>
<feature type="repeat" description="ANK" evidence="1">
    <location>
        <begin position="630"/>
        <end position="659"/>
    </location>
</feature>
<name>G0PHM7_CAEBE</name>
<feature type="region of interest" description="Disordered" evidence="2">
    <location>
        <begin position="955"/>
        <end position="1035"/>
    </location>
</feature>
<dbReference type="Proteomes" id="UP000008068">
    <property type="component" value="Unassembled WGS sequence"/>
</dbReference>
<keyword evidence="5" id="KW-1185">Reference proteome</keyword>
<proteinExistence type="predicted"/>
<dbReference type="OrthoDB" id="5813334at2759"/>
<gene>
    <name evidence="4" type="ORF">CAEBREN_29391</name>
</gene>
<dbReference type="InterPro" id="IPR002110">
    <property type="entry name" value="Ankyrin_rpt"/>
</dbReference>
<dbReference type="FunCoup" id="G0PHM7">
    <property type="interactions" value="1905"/>
</dbReference>
<dbReference type="PANTHER" id="PTHR22956:SF18">
    <property type="entry name" value="ANK_REP_REGION DOMAIN-CONTAINING PROTEIN-RELATED"/>
    <property type="match status" value="1"/>
</dbReference>
<keyword evidence="3" id="KW-1133">Transmembrane helix</keyword>
<dbReference type="Pfam" id="PF12796">
    <property type="entry name" value="Ank_2"/>
    <property type="match status" value="1"/>
</dbReference>
<evidence type="ECO:0000256" key="3">
    <source>
        <dbReference type="SAM" id="Phobius"/>
    </source>
</evidence>
<accession>G0PHM7</accession>
<feature type="repeat" description="ANK" evidence="1">
    <location>
        <begin position="665"/>
        <end position="697"/>
    </location>
</feature>
<dbReference type="InterPro" id="IPR036770">
    <property type="entry name" value="Ankyrin_rpt-contain_sf"/>
</dbReference>
<evidence type="ECO:0000313" key="4">
    <source>
        <dbReference type="EMBL" id="EGT56822.1"/>
    </source>
</evidence>
<dbReference type="eggNOG" id="ENOG502QRRT">
    <property type="taxonomic scope" value="Eukaryota"/>
</dbReference>
<dbReference type="SUPFAM" id="SSF48403">
    <property type="entry name" value="Ankyrin repeat"/>
    <property type="match status" value="1"/>
</dbReference>
<dbReference type="SMART" id="SM00248">
    <property type="entry name" value="ANK"/>
    <property type="match status" value="2"/>
</dbReference>
<keyword evidence="1" id="KW-0040">ANK repeat</keyword>
<dbReference type="HOGENOM" id="CLU_007032_0_0_1"/>
<dbReference type="AlphaFoldDB" id="G0PHM7"/>
<organism evidence="5">
    <name type="scientific">Caenorhabditis brenneri</name>
    <name type="common">Nematode worm</name>
    <dbReference type="NCBI Taxonomy" id="135651"/>
    <lineage>
        <taxon>Eukaryota</taxon>
        <taxon>Metazoa</taxon>
        <taxon>Ecdysozoa</taxon>
        <taxon>Nematoda</taxon>
        <taxon>Chromadorea</taxon>
        <taxon>Rhabditida</taxon>
        <taxon>Rhabditina</taxon>
        <taxon>Rhabditomorpha</taxon>
        <taxon>Rhabditoidea</taxon>
        <taxon>Rhabditidae</taxon>
        <taxon>Peloderinae</taxon>
        <taxon>Caenorhabditis</taxon>
    </lineage>
</organism>
<dbReference type="STRING" id="135651.G0PHM7"/>
<feature type="compositionally biased region" description="Low complexity" evidence="2">
    <location>
        <begin position="967"/>
        <end position="1012"/>
    </location>
</feature>
<reference evidence="5" key="1">
    <citation type="submission" date="2011-07" db="EMBL/GenBank/DDBJ databases">
        <authorList>
            <consortium name="Caenorhabditis brenneri Sequencing and Analysis Consortium"/>
            <person name="Wilson R.K."/>
        </authorList>
    </citation>
    <scope>NUCLEOTIDE SEQUENCE [LARGE SCALE GENOMIC DNA]</scope>
    <source>
        <strain evidence="5">PB2801</strain>
    </source>
</reference>
<dbReference type="PROSITE" id="PS50088">
    <property type="entry name" value="ANK_REPEAT"/>
    <property type="match status" value="2"/>
</dbReference>
<dbReference type="SUPFAM" id="SSF52113">
    <property type="entry name" value="BRCT domain"/>
    <property type="match status" value="1"/>
</dbReference>
<keyword evidence="3" id="KW-0472">Membrane</keyword>
<evidence type="ECO:0000313" key="5">
    <source>
        <dbReference type="Proteomes" id="UP000008068"/>
    </source>
</evidence>